<dbReference type="PROSITE" id="PS51125">
    <property type="entry name" value="NHL"/>
    <property type="match status" value="3"/>
</dbReference>
<dbReference type="Gene3D" id="3.20.20.80">
    <property type="entry name" value="Glycosidases"/>
    <property type="match status" value="1"/>
</dbReference>
<keyword evidence="1" id="KW-0732">Signal</keyword>
<evidence type="ECO:0000256" key="3">
    <source>
        <dbReference type="ARBA" id="ARBA00023157"/>
    </source>
</evidence>
<dbReference type="InterPro" id="IPR001258">
    <property type="entry name" value="NHL_repeat"/>
</dbReference>
<dbReference type="InterPro" id="IPR013320">
    <property type="entry name" value="ConA-like_dom_sf"/>
</dbReference>
<dbReference type="EMBL" id="MGHF01000041">
    <property type="protein sequence ID" value="OGM61378.1"/>
    <property type="molecule type" value="Genomic_DNA"/>
</dbReference>
<dbReference type="InterPro" id="IPR050952">
    <property type="entry name" value="TRIM-NHL_E3_ligases"/>
</dbReference>
<keyword evidence="2" id="KW-0677">Repeat</keyword>
<sequence length="925" mass="102222">MVRIKKLLLLLLVVIALPVFIYFLKNGGRLIKAITTRALLANCPQSLDFAAIREELNAQGKDLAFFKIGFHTQTNPSIRYTGLSNWEACLSAAGVPFVLKSVDNAGRIEEAVRFKQASGLPHVIVYRRDSADPAHGIDDDRYFEVVDYKQDPILQAEENWRRHKEYIEQYVTTLVPIKDHFWIETINEPHAGLQTWRCPNEQCPDEDTYLNTEWLAVFAKRQAELAIRDGYKYAAFAWSSGEPEQEYWGKPRMSEFLQFAAQNRDKVALALHEYNYSEPTLKDTYNSLVGRFEYIFNQTDSMGLPRPTILITEFGWSGTPSADEIMQPDNVPWAAELYAQYPEVLGAYLWDVGDMGPHISAFTTYALQNYYEIPLPLSSCSYDLSWGSFGSGNSQFTHLIDVALDSHGNVYTVDLKNPKVQKFSSNGTFIKSWGSTGSGNGQFASPSGIGIDKSDMVFVADPGNGRIQIFDSEGNYKTQFGKNIANPLVRPLDVAVDTIGNIYVINNVGNAIGRVPPENASMIVKFQIDASYSTVNYITSWDTHHIWDNWGVPSKIDTDSFGNIYVSYEYIINRGYGVEKYSPDGVGLYNWGRKGILDGQFLAAAGLAVDNANRIFVTDIGTTYTTSGSGYQRYDLQGFSPSGAFYIKYGSKGTNTGQFMYPYSVASGASGTVYIGDTGNNRVQKLNCAVTIGAGFVKPPTPTPTPTPVPPSVNKAIIFGSGGYVTIGDKSNLDMGTSDFTLEAWVKTTSATNQTIIFKGAGSSTTRGYWFWYNSGNDDLRLYIGNGTSRIMADSNNNLGLRDGKWHHVATVIDRGVNIAFFVDGQLKGTKSVSTLTGSVDTTNVFRISGLSTNSWKGTMDEVRVWKTLRTQTQIQQNKGVEISPTLTGLVSYWKFNEGNGTTVKDSTDANNGTLTGGTWTTGAF</sequence>
<dbReference type="PANTHER" id="PTHR24104:SF25">
    <property type="entry name" value="PROTEIN LIN-41"/>
    <property type="match status" value="1"/>
</dbReference>
<dbReference type="Gene3D" id="2.60.120.200">
    <property type="match status" value="1"/>
</dbReference>
<gene>
    <name evidence="6" type="ORF">A2961_03665</name>
</gene>
<dbReference type="SUPFAM" id="SSF49899">
    <property type="entry name" value="Concanavalin A-like lectins/glucanases"/>
    <property type="match status" value="1"/>
</dbReference>
<dbReference type="GO" id="GO:0008270">
    <property type="term" value="F:zinc ion binding"/>
    <property type="evidence" value="ECO:0007669"/>
    <property type="project" value="UniProtKB-KW"/>
</dbReference>
<dbReference type="Pfam" id="PF13385">
    <property type="entry name" value="Laminin_G_3"/>
    <property type="match status" value="1"/>
</dbReference>
<evidence type="ECO:0000313" key="7">
    <source>
        <dbReference type="Proteomes" id="UP000177082"/>
    </source>
</evidence>
<organism evidence="6 7">
    <name type="scientific">Candidatus Woesebacteria bacterium RIFCSPLOWO2_01_FULL_39_21</name>
    <dbReference type="NCBI Taxonomy" id="1802519"/>
    <lineage>
        <taxon>Bacteria</taxon>
        <taxon>Candidatus Woeseibacteriota</taxon>
    </lineage>
</organism>
<dbReference type="InterPro" id="IPR017853">
    <property type="entry name" value="GH"/>
</dbReference>
<dbReference type="InterPro" id="IPR006558">
    <property type="entry name" value="LamG-like"/>
</dbReference>
<feature type="repeat" description="NHL" evidence="4">
    <location>
        <begin position="648"/>
        <end position="689"/>
    </location>
</feature>
<dbReference type="STRING" id="1802519.A2961_03665"/>
<dbReference type="InterPro" id="IPR011042">
    <property type="entry name" value="6-blade_b-propeller_TolB-like"/>
</dbReference>
<name>A0A1F8BDH3_9BACT</name>
<keyword evidence="3" id="KW-1015">Disulfide bond</keyword>
<dbReference type="PANTHER" id="PTHR24104">
    <property type="entry name" value="E3 UBIQUITIN-PROTEIN LIGASE NHLRC1-RELATED"/>
    <property type="match status" value="1"/>
</dbReference>
<protein>
    <recommendedName>
        <fullName evidence="5">LamG-like jellyroll fold domain-containing protein</fullName>
    </recommendedName>
</protein>
<evidence type="ECO:0000256" key="1">
    <source>
        <dbReference type="ARBA" id="ARBA00022729"/>
    </source>
</evidence>
<evidence type="ECO:0000256" key="2">
    <source>
        <dbReference type="ARBA" id="ARBA00022737"/>
    </source>
</evidence>
<proteinExistence type="predicted"/>
<dbReference type="AlphaFoldDB" id="A0A1F8BDH3"/>
<evidence type="ECO:0000259" key="5">
    <source>
        <dbReference type="SMART" id="SM00560"/>
    </source>
</evidence>
<reference evidence="6 7" key="1">
    <citation type="journal article" date="2016" name="Nat. Commun.">
        <title>Thousands of microbial genomes shed light on interconnected biogeochemical processes in an aquifer system.</title>
        <authorList>
            <person name="Anantharaman K."/>
            <person name="Brown C.T."/>
            <person name="Hug L.A."/>
            <person name="Sharon I."/>
            <person name="Castelle C.J."/>
            <person name="Probst A.J."/>
            <person name="Thomas B.C."/>
            <person name="Singh A."/>
            <person name="Wilkins M.J."/>
            <person name="Karaoz U."/>
            <person name="Brodie E.L."/>
            <person name="Williams K.H."/>
            <person name="Hubbard S.S."/>
            <person name="Banfield J.F."/>
        </authorList>
    </citation>
    <scope>NUCLEOTIDE SEQUENCE [LARGE SCALE GENOMIC DNA]</scope>
</reference>
<feature type="domain" description="LamG-like jellyroll fold" evidence="5">
    <location>
        <begin position="738"/>
        <end position="873"/>
    </location>
</feature>
<dbReference type="Proteomes" id="UP000177082">
    <property type="component" value="Unassembled WGS sequence"/>
</dbReference>
<dbReference type="Gene3D" id="2.120.10.30">
    <property type="entry name" value="TolB, C-terminal domain"/>
    <property type="match status" value="2"/>
</dbReference>
<evidence type="ECO:0000256" key="4">
    <source>
        <dbReference type="PROSITE-ProRule" id="PRU00504"/>
    </source>
</evidence>
<dbReference type="SUPFAM" id="SSF101898">
    <property type="entry name" value="NHL repeat"/>
    <property type="match status" value="1"/>
</dbReference>
<feature type="repeat" description="NHL" evidence="4">
    <location>
        <begin position="387"/>
        <end position="426"/>
    </location>
</feature>
<feature type="repeat" description="NHL" evidence="4">
    <location>
        <begin position="434"/>
        <end position="473"/>
    </location>
</feature>
<dbReference type="SUPFAM" id="SSF51445">
    <property type="entry name" value="(Trans)glycosidases"/>
    <property type="match status" value="1"/>
</dbReference>
<accession>A0A1F8BDH3</accession>
<evidence type="ECO:0000313" key="6">
    <source>
        <dbReference type="EMBL" id="OGM61378.1"/>
    </source>
</evidence>
<dbReference type="SMART" id="SM00560">
    <property type="entry name" value="LamGL"/>
    <property type="match status" value="1"/>
</dbReference>
<comment type="caution">
    <text evidence="6">The sequence shown here is derived from an EMBL/GenBank/DDBJ whole genome shotgun (WGS) entry which is preliminary data.</text>
</comment>